<evidence type="ECO:0000256" key="3">
    <source>
        <dbReference type="ARBA" id="ARBA00022664"/>
    </source>
</evidence>
<keyword evidence="4 9" id="KW-0747">Spliceosome</keyword>
<dbReference type="AlphaFoldDB" id="A0A2N5UW88"/>
<protein>
    <recommendedName>
        <fullName evidence="9">Small nuclear ribonucleoprotein G</fullName>
        <shortName evidence="9">snRNP-G</shortName>
    </recommendedName>
</protein>
<accession>A0A2N5UW88</accession>
<dbReference type="InterPro" id="IPR010920">
    <property type="entry name" value="LSM_dom_sf"/>
</dbReference>
<comment type="caution">
    <text evidence="13">The sequence shown here is derived from an EMBL/GenBank/DDBJ whole genome shotgun (WGS) entry which is preliminary data.</text>
</comment>
<dbReference type="GO" id="GO:0005685">
    <property type="term" value="C:U1 snRNP"/>
    <property type="evidence" value="ECO:0007669"/>
    <property type="project" value="TreeGrafter"/>
</dbReference>
<dbReference type="GO" id="GO:0005682">
    <property type="term" value="C:U5 snRNP"/>
    <property type="evidence" value="ECO:0007669"/>
    <property type="project" value="TreeGrafter"/>
</dbReference>
<dbReference type="InterPro" id="IPR034098">
    <property type="entry name" value="Sm_G"/>
</dbReference>
<dbReference type="InterPro" id="IPR044641">
    <property type="entry name" value="Lsm7/SmG-like"/>
</dbReference>
<dbReference type="GO" id="GO:0071013">
    <property type="term" value="C:catalytic step 2 spliceosome"/>
    <property type="evidence" value="ECO:0007669"/>
    <property type="project" value="TreeGrafter"/>
</dbReference>
<keyword evidence="6 9" id="KW-0508">mRNA splicing</keyword>
<evidence type="ECO:0000256" key="8">
    <source>
        <dbReference type="ARBA" id="ARBA00023274"/>
    </source>
</evidence>
<dbReference type="Proteomes" id="UP000235388">
    <property type="component" value="Unassembled WGS sequence"/>
</dbReference>
<keyword evidence="8 9" id="KW-0687">Ribonucleoprotein</keyword>
<sequence>MLRGTRSRPRSSMGRGPTRAQWEVRIAPTCNRTSELTSDLAIIPSPYRSSSISVISFKMSKAAQPELKKYMDKRLFLNLQGNRKLSGVLRGFDIFLNLVLDEAQEESLEGGEKRKMGLIVIRGNSVSSIETLEAVR</sequence>
<dbReference type="GO" id="GO:0000387">
    <property type="term" value="P:spliceosomal snRNP assembly"/>
    <property type="evidence" value="ECO:0007669"/>
    <property type="project" value="UniProtKB-UniRule"/>
</dbReference>
<dbReference type="GO" id="GO:0003723">
    <property type="term" value="F:RNA binding"/>
    <property type="evidence" value="ECO:0007669"/>
    <property type="project" value="UniProtKB-UniRule"/>
</dbReference>
<evidence type="ECO:0000256" key="2">
    <source>
        <dbReference type="ARBA" id="ARBA00006850"/>
    </source>
</evidence>
<proteinExistence type="inferred from homology"/>
<dbReference type="FunFam" id="2.30.30.100:FF:000023">
    <property type="entry name" value="Small nuclear ribonucleoprotein G"/>
    <property type="match status" value="1"/>
</dbReference>
<dbReference type="CDD" id="cd01719">
    <property type="entry name" value="Sm_G"/>
    <property type="match status" value="1"/>
</dbReference>
<reference evidence="15 16" key="1">
    <citation type="submission" date="2017-11" db="EMBL/GenBank/DDBJ databases">
        <title>De novo assembly and phasing of dikaryotic genomes from two isolates of Puccinia coronata f. sp. avenae, the causal agent of oat crown rust.</title>
        <authorList>
            <person name="Miller M.E."/>
            <person name="Zhang Y."/>
            <person name="Omidvar V."/>
            <person name="Sperschneider J."/>
            <person name="Schwessinger B."/>
            <person name="Raley C."/>
            <person name="Palmer J.M."/>
            <person name="Garnica D."/>
            <person name="Upadhyaya N."/>
            <person name="Rathjen J."/>
            <person name="Taylor J.M."/>
            <person name="Park R.F."/>
            <person name="Dodds P.N."/>
            <person name="Hirsch C.D."/>
            <person name="Kianian S.F."/>
            <person name="Figueroa M."/>
        </authorList>
    </citation>
    <scope>NUCLEOTIDE SEQUENCE [LARGE SCALE GENOMIC DNA]</scope>
    <source>
        <strain evidence="13">12NC29</strain>
        <strain evidence="12">12SD80</strain>
    </source>
</reference>
<evidence type="ECO:0000313" key="12">
    <source>
        <dbReference type="EMBL" id="PLW18433.1"/>
    </source>
</evidence>
<dbReference type="Proteomes" id="UP000235392">
    <property type="component" value="Unassembled WGS sequence"/>
</dbReference>
<gene>
    <name evidence="13" type="ORF">PCANC_11056</name>
    <name evidence="11" type="ORF">PCANC_19362</name>
    <name evidence="14" type="ORF">PCASD_00289</name>
    <name evidence="12" type="ORF">PCASD_15639</name>
</gene>
<dbReference type="SUPFAM" id="SSF50182">
    <property type="entry name" value="Sm-like ribonucleoproteins"/>
    <property type="match status" value="1"/>
</dbReference>
<evidence type="ECO:0000256" key="7">
    <source>
        <dbReference type="ARBA" id="ARBA00023242"/>
    </source>
</evidence>
<dbReference type="EMBL" id="PGCJ01001024">
    <property type="protein sequence ID" value="PLW11329.1"/>
    <property type="molecule type" value="Genomic_DNA"/>
</dbReference>
<evidence type="ECO:0000313" key="15">
    <source>
        <dbReference type="Proteomes" id="UP000235388"/>
    </source>
</evidence>
<feature type="domain" description="Sm" evidence="10">
    <location>
        <begin position="62"/>
        <end position="135"/>
    </location>
</feature>
<evidence type="ECO:0000256" key="6">
    <source>
        <dbReference type="ARBA" id="ARBA00023187"/>
    </source>
</evidence>
<evidence type="ECO:0000256" key="5">
    <source>
        <dbReference type="ARBA" id="ARBA00022884"/>
    </source>
</evidence>
<dbReference type="EMBL" id="PGCI01000733">
    <property type="protein sequence ID" value="PLW18433.1"/>
    <property type="molecule type" value="Genomic_DNA"/>
</dbReference>
<evidence type="ECO:0000313" key="11">
    <source>
        <dbReference type="EMBL" id="PLW11329.1"/>
    </source>
</evidence>
<organism evidence="13 15">
    <name type="scientific">Puccinia coronata f. sp. avenae</name>
    <dbReference type="NCBI Taxonomy" id="200324"/>
    <lineage>
        <taxon>Eukaryota</taxon>
        <taxon>Fungi</taxon>
        <taxon>Dikarya</taxon>
        <taxon>Basidiomycota</taxon>
        <taxon>Pucciniomycotina</taxon>
        <taxon>Pucciniomycetes</taxon>
        <taxon>Pucciniales</taxon>
        <taxon>Pucciniaceae</taxon>
        <taxon>Puccinia</taxon>
    </lineage>
</organism>
<dbReference type="GO" id="GO:0071011">
    <property type="term" value="C:precatalytic spliceosome"/>
    <property type="evidence" value="ECO:0007669"/>
    <property type="project" value="TreeGrafter"/>
</dbReference>
<comment type="similarity">
    <text evidence="2 9">Belongs to the snRNP Sm proteins family.</text>
</comment>
<evidence type="ECO:0000313" key="13">
    <source>
        <dbReference type="EMBL" id="PLW41896.1"/>
    </source>
</evidence>
<dbReference type="OrthoDB" id="2146at2759"/>
<dbReference type="GO" id="GO:0005689">
    <property type="term" value="C:U12-type spliceosomal complex"/>
    <property type="evidence" value="ECO:0007669"/>
    <property type="project" value="TreeGrafter"/>
</dbReference>
<dbReference type="EMBL" id="PGCI01000005">
    <property type="protein sequence ID" value="PLW51431.1"/>
    <property type="molecule type" value="Genomic_DNA"/>
</dbReference>
<dbReference type="GO" id="GO:0005687">
    <property type="term" value="C:U4 snRNP"/>
    <property type="evidence" value="ECO:0007669"/>
    <property type="project" value="TreeGrafter"/>
</dbReference>
<dbReference type="GO" id="GO:0097526">
    <property type="term" value="C:spliceosomal tri-snRNP complex"/>
    <property type="evidence" value="ECO:0007669"/>
    <property type="project" value="TreeGrafter"/>
</dbReference>
<evidence type="ECO:0000256" key="9">
    <source>
        <dbReference type="RuleBase" id="RU365052"/>
    </source>
</evidence>
<dbReference type="EMBL" id="PGCJ01000164">
    <property type="protein sequence ID" value="PLW41896.1"/>
    <property type="molecule type" value="Genomic_DNA"/>
</dbReference>
<dbReference type="STRING" id="200324.A0A2N5UW88"/>
<name>A0A2N5UW88_9BASI</name>
<dbReference type="PROSITE" id="PS52002">
    <property type="entry name" value="SM"/>
    <property type="match status" value="1"/>
</dbReference>
<dbReference type="InterPro" id="IPR001163">
    <property type="entry name" value="Sm_dom_euk/arc"/>
</dbReference>
<evidence type="ECO:0000313" key="14">
    <source>
        <dbReference type="EMBL" id="PLW51431.1"/>
    </source>
</evidence>
<evidence type="ECO:0000259" key="10">
    <source>
        <dbReference type="PROSITE" id="PS52002"/>
    </source>
</evidence>
<keyword evidence="3 9" id="KW-0507">mRNA processing</keyword>
<dbReference type="Pfam" id="PF01423">
    <property type="entry name" value="LSM"/>
    <property type="match status" value="1"/>
</dbReference>
<keyword evidence="15" id="KW-1185">Reference proteome</keyword>
<dbReference type="PANTHER" id="PTHR10553">
    <property type="entry name" value="SMALL NUCLEAR RIBONUCLEOPROTEIN"/>
    <property type="match status" value="1"/>
</dbReference>
<evidence type="ECO:0000313" key="16">
    <source>
        <dbReference type="Proteomes" id="UP000235392"/>
    </source>
</evidence>
<dbReference type="Gene3D" id="2.30.30.100">
    <property type="match status" value="1"/>
</dbReference>
<dbReference type="GO" id="GO:0034719">
    <property type="term" value="C:SMN-Sm protein complex"/>
    <property type="evidence" value="ECO:0007669"/>
    <property type="project" value="TreeGrafter"/>
</dbReference>
<dbReference type="GO" id="GO:0005686">
    <property type="term" value="C:U2 snRNP"/>
    <property type="evidence" value="ECO:0007669"/>
    <property type="project" value="TreeGrafter"/>
</dbReference>
<evidence type="ECO:0000256" key="4">
    <source>
        <dbReference type="ARBA" id="ARBA00022728"/>
    </source>
</evidence>
<comment type="function">
    <text evidence="9">Plays a role in pre-mRNA splicing.</text>
</comment>
<keyword evidence="5 9" id="KW-0694">RNA-binding</keyword>
<dbReference type="GO" id="GO:0071004">
    <property type="term" value="C:U2-type prespliceosome"/>
    <property type="evidence" value="ECO:0007669"/>
    <property type="project" value="TreeGrafter"/>
</dbReference>
<dbReference type="SMART" id="SM00651">
    <property type="entry name" value="Sm"/>
    <property type="match status" value="1"/>
</dbReference>
<dbReference type="PANTHER" id="PTHR10553:SF2">
    <property type="entry name" value="SMALL NUCLEAR RIBONUCLEOPROTEIN G"/>
    <property type="match status" value="1"/>
</dbReference>
<keyword evidence="7 9" id="KW-0539">Nucleus</keyword>
<comment type="subcellular location">
    <subcellularLocation>
        <location evidence="1 9">Nucleus</location>
    </subcellularLocation>
</comment>
<evidence type="ECO:0000256" key="1">
    <source>
        <dbReference type="ARBA" id="ARBA00004123"/>
    </source>
</evidence>
<dbReference type="InterPro" id="IPR047575">
    <property type="entry name" value="Sm"/>
</dbReference>